<evidence type="ECO:0000256" key="8">
    <source>
        <dbReference type="ARBA" id="ARBA00022741"/>
    </source>
</evidence>
<dbReference type="Gene3D" id="3.30.450.40">
    <property type="match status" value="1"/>
</dbReference>
<keyword evidence="3 14" id="KW-1003">Cell membrane</keyword>
<evidence type="ECO:0000256" key="3">
    <source>
        <dbReference type="ARBA" id="ARBA00022475"/>
    </source>
</evidence>
<dbReference type="PANTHER" id="PTHR24421:SF10">
    <property type="entry name" value="NITRATE_NITRITE SENSOR PROTEIN NARQ"/>
    <property type="match status" value="1"/>
</dbReference>
<evidence type="ECO:0000256" key="7">
    <source>
        <dbReference type="ARBA" id="ARBA00022692"/>
    </source>
</evidence>
<evidence type="ECO:0000256" key="6">
    <source>
        <dbReference type="ARBA" id="ARBA00022679"/>
    </source>
</evidence>
<dbReference type="SUPFAM" id="SSF55781">
    <property type="entry name" value="GAF domain-like"/>
    <property type="match status" value="1"/>
</dbReference>
<evidence type="ECO:0000256" key="12">
    <source>
        <dbReference type="ARBA" id="ARBA00023012"/>
    </source>
</evidence>
<dbReference type="InterPro" id="IPR029016">
    <property type="entry name" value="GAF-like_dom_sf"/>
</dbReference>
<dbReference type="InterPro" id="IPR016380">
    <property type="entry name" value="Sig_transdc_His_kin_NarX/NarQ"/>
</dbReference>
<dbReference type="CDD" id="cd16917">
    <property type="entry name" value="HATPase_UhpB-NarQ-NarX-like"/>
    <property type="match status" value="1"/>
</dbReference>
<dbReference type="AlphaFoldDB" id="A0A939H0Q1"/>
<dbReference type="GO" id="GO:0005524">
    <property type="term" value="F:ATP binding"/>
    <property type="evidence" value="ECO:0007669"/>
    <property type="project" value="UniProtKB-UniRule"/>
</dbReference>
<dbReference type="InterPro" id="IPR042295">
    <property type="entry name" value="NarX-like_N_sf"/>
</dbReference>
<keyword evidence="13 14" id="KW-0472">Membrane</keyword>
<feature type="transmembrane region" description="Helical" evidence="15">
    <location>
        <begin position="156"/>
        <end position="178"/>
    </location>
</feature>
<keyword evidence="11 15" id="KW-1133">Transmembrane helix</keyword>
<comment type="caution">
    <text evidence="17">The sequence shown here is derived from an EMBL/GenBank/DDBJ whole genome shotgun (WGS) entry which is preliminary data.</text>
</comment>
<dbReference type="InterPro" id="IPR029095">
    <property type="entry name" value="NarX-like_N"/>
</dbReference>
<evidence type="ECO:0000256" key="1">
    <source>
        <dbReference type="ARBA" id="ARBA00000085"/>
    </source>
</evidence>
<dbReference type="SMART" id="SM00065">
    <property type="entry name" value="GAF"/>
    <property type="match status" value="1"/>
</dbReference>
<sequence>MFRLLSLSAKIKAVSLVFLLAGLASVSITLWVTWQLEGGAAAVNEAGRLRMQVFRMQLSFQNHEQHVLDQGNARFTASLQLLREGDPSRPLQILWTPPLRAQFARIEEGWQHLSRMQTAATLPEFRAQGDALVQVIDDLVTLLEREMVRWTAGLHLFQLMMVALVIGATIVFWMMSYWEVLYPLERLEGGMAHIRQGQLQTRLQLESGGEFGRVASGFNLMAASLQSARENLEFKVREKTASLQAQHAQLQALYTVSAQMAEADNLQTLAQGFVHQVRASVQADAVAVRWSDEANERYVLLASEGLPPSLSTQEHCLPTGACICAPPKEGAKARVIRLHTDEVVTLPHCREAGYVTLVGVPLRHQQRLLGEVNLYFVQEQTLTPETHALLTAMAEHLASAMESLRVTALEREAAVAQERSLIARELHDSIAQSLAFLKIQTQLLRDAIAKGNTAARDRSVSELEVGVRECYADVRELLVHFRTRTSDEDIGHALRSTLSKFEHQTGLKGALIMGGAEGLPLPPDVQVQVLHIVQEALSNIRKHAQATQVTVSVQRHPVWTFSITDNGCGFASQEVAPDSLHVGLGIMKERAARIHADLQVISTPGTGTTVRLQLPSLAALPALGDPL</sequence>
<organism evidence="17 18">
    <name type="scientific">Comamonas denitrificans</name>
    <dbReference type="NCBI Taxonomy" id="117506"/>
    <lineage>
        <taxon>Bacteria</taxon>
        <taxon>Pseudomonadati</taxon>
        <taxon>Pseudomonadota</taxon>
        <taxon>Betaproteobacteria</taxon>
        <taxon>Burkholderiales</taxon>
        <taxon>Comamonadaceae</taxon>
        <taxon>Comamonas</taxon>
    </lineage>
</organism>
<dbReference type="InterPro" id="IPR036890">
    <property type="entry name" value="HATPase_C_sf"/>
</dbReference>
<dbReference type="Pfam" id="PF01590">
    <property type="entry name" value="GAF"/>
    <property type="match status" value="1"/>
</dbReference>
<dbReference type="RefSeq" id="WP_207575630.1">
    <property type="nucleotide sequence ID" value="NZ_JAFNME010000022.1"/>
</dbReference>
<dbReference type="InterPro" id="IPR050482">
    <property type="entry name" value="Sensor_HK_TwoCompSys"/>
</dbReference>
<dbReference type="Pfam" id="PF02518">
    <property type="entry name" value="HATPase_c"/>
    <property type="match status" value="1"/>
</dbReference>
<dbReference type="SUPFAM" id="SSF158472">
    <property type="entry name" value="HAMP domain-like"/>
    <property type="match status" value="1"/>
</dbReference>
<keyword evidence="10 14" id="KW-0067">ATP-binding</keyword>
<dbReference type="GO" id="GO:0000155">
    <property type="term" value="F:phosphorelay sensor kinase activity"/>
    <property type="evidence" value="ECO:0007669"/>
    <property type="project" value="UniProtKB-UniRule"/>
</dbReference>
<keyword evidence="12 14" id="KW-0902">Two-component regulatory system</keyword>
<dbReference type="EC" id="2.7.13.3" evidence="14"/>
<evidence type="ECO:0000256" key="15">
    <source>
        <dbReference type="SAM" id="Phobius"/>
    </source>
</evidence>
<evidence type="ECO:0000259" key="16">
    <source>
        <dbReference type="PROSITE" id="PS50885"/>
    </source>
</evidence>
<dbReference type="InterPro" id="IPR003018">
    <property type="entry name" value="GAF"/>
</dbReference>
<protein>
    <recommendedName>
        <fullName evidence="14">Sensor protein</fullName>
        <ecNumber evidence="14">2.7.13.3</ecNumber>
    </recommendedName>
</protein>
<keyword evidence="18" id="KW-1185">Reference proteome</keyword>
<proteinExistence type="predicted"/>
<dbReference type="PIRSF" id="PIRSF003167">
    <property type="entry name" value="STHK_NarX/NarQ"/>
    <property type="match status" value="1"/>
</dbReference>
<dbReference type="GO" id="GO:0005886">
    <property type="term" value="C:plasma membrane"/>
    <property type="evidence" value="ECO:0007669"/>
    <property type="project" value="UniProtKB-SubCell"/>
</dbReference>
<dbReference type="SMART" id="SM00304">
    <property type="entry name" value="HAMP"/>
    <property type="match status" value="1"/>
</dbReference>
<keyword evidence="8 14" id="KW-0547">Nucleotide-binding</keyword>
<dbReference type="Pfam" id="PF07730">
    <property type="entry name" value="HisKA_3"/>
    <property type="match status" value="1"/>
</dbReference>
<dbReference type="CDD" id="cd06225">
    <property type="entry name" value="HAMP"/>
    <property type="match status" value="1"/>
</dbReference>
<keyword evidence="5" id="KW-0597">Phosphoprotein</keyword>
<keyword evidence="6 14" id="KW-0808">Transferase</keyword>
<dbReference type="GO" id="GO:0046983">
    <property type="term" value="F:protein dimerization activity"/>
    <property type="evidence" value="ECO:0007669"/>
    <property type="project" value="UniProtKB-UniRule"/>
</dbReference>
<dbReference type="InterPro" id="IPR011712">
    <property type="entry name" value="Sig_transdc_His_kin_sub3_dim/P"/>
</dbReference>
<evidence type="ECO:0000256" key="9">
    <source>
        <dbReference type="ARBA" id="ARBA00022777"/>
    </source>
</evidence>
<feature type="domain" description="HAMP" evidence="16">
    <location>
        <begin position="178"/>
        <end position="230"/>
    </location>
</feature>
<evidence type="ECO:0000313" key="17">
    <source>
        <dbReference type="EMBL" id="MBO1250228.1"/>
    </source>
</evidence>
<evidence type="ECO:0000256" key="5">
    <source>
        <dbReference type="ARBA" id="ARBA00022553"/>
    </source>
</evidence>
<dbReference type="SUPFAM" id="SSF55874">
    <property type="entry name" value="ATPase domain of HSP90 chaperone/DNA topoisomerase II/histidine kinase"/>
    <property type="match status" value="1"/>
</dbReference>
<evidence type="ECO:0000256" key="10">
    <source>
        <dbReference type="ARBA" id="ARBA00022840"/>
    </source>
</evidence>
<accession>A0A939H0Q1</accession>
<evidence type="ECO:0000313" key="18">
    <source>
        <dbReference type="Proteomes" id="UP000664731"/>
    </source>
</evidence>
<comment type="subcellular location">
    <subcellularLocation>
        <location evidence="2">Cell inner membrane</location>
        <topology evidence="2">Multi-pass membrane protein</topology>
    </subcellularLocation>
</comment>
<evidence type="ECO:0000256" key="14">
    <source>
        <dbReference type="PIRNR" id="PIRNR003167"/>
    </source>
</evidence>
<dbReference type="SMART" id="SM00387">
    <property type="entry name" value="HATPase_c"/>
    <property type="match status" value="1"/>
</dbReference>
<evidence type="ECO:0000256" key="2">
    <source>
        <dbReference type="ARBA" id="ARBA00004429"/>
    </source>
</evidence>
<evidence type="ECO:0000256" key="4">
    <source>
        <dbReference type="ARBA" id="ARBA00022519"/>
    </source>
</evidence>
<dbReference type="PANTHER" id="PTHR24421">
    <property type="entry name" value="NITRATE/NITRITE SENSOR PROTEIN NARX-RELATED"/>
    <property type="match status" value="1"/>
</dbReference>
<name>A0A939H0Q1_9BURK</name>
<dbReference type="Gene3D" id="1.20.120.960">
    <property type="entry name" value="Histidine kinase NarX, sensor domain"/>
    <property type="match status" value="1"/>
</dbReference>
<dbReference type="Gene3D" id="3.30.565.10">
    <property type="entry name" value="Histidine kinase-like ATPase, C-terminal domain"/>
    <property type="match status" value="1"/>
</dbReference>
<evidence type="ECO:0000256" key="13">
    <source>
        <dbReference type="ARBA" id="ARBA00023136"/>
    </source>
</evidence>
<keyword evidence="4 14" id="KW-0997">Cell inner membrane</keyword>
<reference evidence="17" key="1">
    <citation type="submission" date="2021-03" db="EMBL/GenBank/DDBJ databases">
        <title>Comamonas denitrificans.</title>
        <authorList>
            <person name="Finster K."/>
        </authorList>
    </citation>
    <scope>NUCLEOTIDE SEQUENCE</scope>
    <source>
        <strain evidence="17">MM2021_4</strain>
    </source>
</reference>
<gene>
    <name evidence="17" type="ORF">J1777_10390</name>
</gene>
<dbReference type="EMBL" id="JAFNME010000022">
    <property type="protein sequence ID" value="MBO1250228.1"/>
    <property type="molecule type" value="Genomic_DNA"/>
</dbReference>
<dbReference type="Gene3D" id="6.10.340.10">
    <property type="match status" value="1"/>
</dbReference>
<dbReference type="InterPro" id="IPR003660">
    <property type="entry name" value="HAMP_dom"/>
</dbReference>
<dbReference type="Proteomes" id="UP000664731">
    <property type="component" value="Unassembled WGS sequence"/>
</dbReference>
<evidence type="ECO:0000256" key="11">
    <source>
        <dbReference type="ARBA" id="ARBA00022989"/>
    </source>
</evidence>
<dbReference type="PROSITE" id="PS50885">
    <property type="entry name" value="HAMP"/>
    <property type="match status" value="1"/>
</dbReference>
<keyword evidence="7 15" id="KW-0812">Transmembrane</keyword>
<dbReference type="Pfam" id="PF13675">
    <property type="entry name" value="PilJ"/>
    <property type="match status" value="1"/>
</dbReference>
<keyword evidence="9 14" id="KW-0418">Kinase</keyword>
<comment type="catalytic activity">
    <reaction evidence="1 14">
        <text>ATP + protein L-histidine = ADP + protein N-phospho-L-histidine.</text>
        <dbReference type="EC" id="2.7.13.3"/>
    </reaction>
</comment>
<dbReference type="InterPro" id="IPR003594">
    <property type="entry name" value="HATPase_dom"/>
</dbReference>
<dbReference type="Gene3D" id="1.20.5.1930">
    <property type="match status" value="1"/>
</dbReference>
<dbReference type="Pfam" id="PF00672">
    <property type="entry name" value="HAMP"/>
    <property type="match status" value="1"/>
</dbReference>